<dbReference type="Proteomes" id="UP000004994">
    <property type="component" value="Chromosome 3"/>
</dbReference>
<name>A0A3Q7FQ98_SOLLC</name>
<evidence type="ECO:0000313" key="2">
    <source>
        <dbReference type="Proteomes" id="UP000004994"/>
    </source>
</evidence>
<keyword evidence="2" id="KW-1185">Reference proteome</keyword>
<reference evidence="1" key="1">
    <citation type="journal article" date="2012" name="Nature">
        <title>The tomato genome sequence provides insights into fleshy fruit evolution.</title>
        <authorList>
            <consortium name="Tomato Genome Consortium"/>
        </authorList>
    </citation>
    <scope>NUCLEOTIDE SEQUENCE [LARGE SCALE GENOMIC DNA]</scope>
    <source>
        <strain evidence="1">cv. Heinz 1706</strain>
    </source>
</reference>
<dbReference type="InParanoid" id="A0A3Q7FQ98"/>
<protein>
    <submittedName>
        <fullName evidence="1">Uncharacterized protein</fullName>
    </submittedName>
</protein>
<proteinExistence type="predicted"/>
<evidence type="ECO:0000313" key="1">
    <source>
        <dbReference type="EnsemblPlants" id="Solyc03g114165.1.1"/>
    </source>
</evidence>
<accession>A0A3Q7FQ98</accession>
<dbReference type="Gramene" id="Solyc03g114165.1.1">
    <property type="protein sequence ID" value="Solyc03g114165.1.1"/>
    <property type="gene ID" value="Solyc03g114165.1"/>
</dbReference>
<dbReference type="AlphaFoldDB" id="A0A3Q7FQ98"/>
<sequence length="67" mass="7663">MATEQPKPAAKEVKMDLFEDDDEFEEFAIDQGRSSIVDKVEYPLALCFQQGCIVAVAFEFHVVYFLL</sequence>
<organism evidence="1">
    <name type="scientific">Solanum lycopersicum</name>
    <name type="common">Tomato</name>
    <name type="synonym">Lycopersicon esculentum</name>
    <dbReference type="NCBI Taxonomy" id="4081"/>
    <lineage>
        <taxon>Eukaryota</taxon>
        <taxon>Viridiplantae</taxon>
        <taxon>Streptophyta</taxon>
        <taxon>Embryophyta</taxon>
        <taxon>Tracheophyta</taxon>
        <taxon>Spermatophyta</taxon>
        <taxon>Magnoliopsida</taxon>
        <taxon>eudicotyledons</taxon>
        <taxon>Gunneridae</taxon>
        <taxon>Pentapetalae</taxon>
        <taxon>asterids</taxon>
        <taxon>lamiids</taxon>
        <taxon>Solanales</taxon>
        <taxon>Solanaceae</taxon>
        <taxon>Solanoideae</taxon>
        <taxon>Solaneae</taxon>
        <taxon>Solanum</taxon>
        <taxon>Solanum subgen. Lycopersicon</taxon>
    </lineage>
</organism>
<dbReference type="STRING" id="4081.A0A3Q7FQ98"/>
<dbReference type="EnsemblPlants" id="Solyc03g114165.1.1">
    <property type="protein sequence ID" value="Solyc03g114165.1.1"/>
    <property type="gene ID" value="Solyc03g114165.1"/>
</dbReference>
<reference evidence="1" key="2">
    <citation type="submission" date="2019-01" db="UniProtKB">
        <authorList>
            <consortium name="EnsemblPlants"/>
        </authorList>
    </citation>
    <scope>IDENTIFICATION</scope>
    <source>
        <strain evidence="1">cv. Heinz 1706</strain>
    </source>
</reference>